<evidence type="ECO:0000256" key="6">
    <source>
        <dbReference type="ARBA" id="ARBA00022695"/>
    </source>
</evidence>
<dbReference type="Pfam" id="PF07733">
    <property type="entry name" value="DNA_pol3_alpha"/>
    <property type="match status" value="1"/>
</dbReference>
<dbReference type="SMART" id="SM00481">
    <property type="entry name" value="POLIIIAc"/>
    <property type="match status" value="1"/>
</dbReference>
<dbReference type="Pfam" id="PF01336">
    <property type="entry name" value="tRNA_anti-codon"/>
    <property type="match status" value="1"/>
</dbReference>
<dbReference type="InterPro" id="IPR016195">
    <property type="entry name" value="Pol/histidinol_Pase-like"/>
</dbReference>
<comment type="subcellular location">
    <subcellularLocation>
        <location evidence="1">Cytoplasm</location>
    </subcellularLocation>
</comment>
<comment type="function">
    <text evidence="9">DNA polymerase III is a complex, multichain enzyme responsible for most of the replicative synthesis in bacteria. This DNA polymerase also exhibits 3' to 5' exonuclease activity. The alpha chain is the DNA polymerase.</text>
</comment>
<evidence type="ECO:0000256" key="9">
    <source>
        <dbReference type="ARBA" id="ARBA00025611"/>
    </source>
</evidence>
<keyword evidence="6 12" id="KW-0548">Nucleotidyltransferase</keyword>
<dbReference type="InterPro" id="IPR011708">
    <property type="entry name" value="DNA_pol3_alpha_NTPase_dom"/>
</dbReference>
<evidence type="ECO:0000256" key="1">
    <source>
        <dbReference type="ARBA" id="ARBA00004496"/>
    </source>
</evidence>
<dbReference type="InterPro" id="IPR003141">
    <property type="entry name" value="Pol/His_phosphatase_N"/>
</dbReference>
<evidence type="ECO:0000256" key="7">
    <source>
        <dbReference type="ARBA" id="ARBA00022705"/>
    </source>
</evidence>
<keyword evidence="5 12" id="KW-0808">Transferase</keyword>
<evidence type="ECO:0000313" key="13">
    <source>
        <dbReference type="Proteomes" id="UP001596549"/>
    </source>
</evidence>
<organism evidence="12 13">
    <name type="scientific">Fictibacillus iocasae</name>
    <dbReference type="NCBI Taxonomy" id="2715437"/>
    <lineage>
        <taxon>Bacteria</taxon>
        <taxon>Bacillati</taxon>
        <taxon>Bacillota</taxon>
        <taxon>Bacilli</taxon>
        <taxon>Bacillales</taxon>
        <taxon>Fictibacillaceae</taxon>
        <taxon>Fictibacillus</taxon>
    </lineage>
</organism>
<dbReference type="InterPro" id="IPR041931">
    <property type="entry name" value="DNA_pol3_alpha_thumb_dom"/>
</dbReference>
<reference evidence="13" key="1">
    <citation type="journal article" date="2019" name="Int. J. Syst. Evol. Microbiol.">
        <title>The Global Catalogue of Microorganisms (GCM) 10K type strain sequencing project: providing services to taxonomists for standard genome sequencing and annotation.</title>
        <authorList>
            <consortium name="The Broad Institute Genomics Platform"/>
            <consortium name="The Broad Institute Genome Sequencing Center for Infectious Disease"/>
            <person name="Wu L."/>
            <person name="Ma J."/>
        </authorList>
    </citation>
    <scope>NUCLEOTIDE SEQUENCE [LARGE SCALE GENOMIC DNA]</scope>
    <source>
        <strain evidence="13">NBRC 106396</strain>
    </source>
</reference>
<evidence type="ECO:0000256" key="8">
    <source>
        <dbReference type="ARBA" id="ARBA00022932"/>
    </source>
</evidence>
<evidence type="ECO:0000256" key="2">
    <source>
        <dbReference type="ARBA" id="ARBA00009496"/>
    </source>
</evidence>
<dbReference type="NCBIfam" id="TIGR00594">
    <property type="entry name" value="polc"/>
    <property type="match status" value="1"/>
</dbReference>
<accession>A0ABW2NU37</accession>
<dbReference type="CDD" id="cd04485">
    <property type="entry name" value="DnaE_OBF"/>
    <property type="match status" value="1"/>
</dbReference>
<comment type="catalytic activity">
    <reaction evidence="10">
        <text>DNA(n) + a 2'-deoxyribonucleoside 5'-triphosphate = DNA(n+1) + diphosphate</text>
        <dbReference type="Rhea" id="RHEA:22508"/>
        <dbReference type="Rhea" id="RHEA-COMP:17339"/>
        <dbReference type="Rhea" id="RHEA-COMP:17340"/>
        <dbReference type="ChEBI" id="CHEBI:33019"/>
        <dbReference type="ChEBI" id="CHEBI:61560"/>
        <dbReference type="ChEBI" id="CHEBI:173112"/>
        <dbReference type="EC" id="2.7.7.7"/>
    </reaction>
</comment>
<dbReference type="Pfam" id="PF17657">
    <property type="entry name" value="DNA_pol3_finger"/>
    <property type="match status" value="1"/>
</dbReference>
<dbReference type="Pfam" id="PF02811">
    <property type="entry name" value="PHP"/>
    <property type="match status" value="1"/>
</dbReference>
<dbReference type="InterPro" id="IPR004805">
    <property type="entry name" value="DnaE2/DnaE/PolC"/>
</dbReference>
<gene>
    <name evidence="12" type="ORF">ACFQPF_17265</name>
</gene>
<dbReference type="Gene3D" id="1.10.150.870">
    <property type="match status" value="1"/>
</dbReference>
<dbReference type="Pfam" id="PF14579">
    <property type="entry name" value="HHH_6"/>
    <property type="match status" value="1"/>
</dbReference>
<dbReference type="GO" id="GO:0003887">
    <property type="term" value="F:DNA-directed DNA polymerase activity"/>
    <property type="evidence" value="ECO:0007669"/>
    <property type="project" value="UniProtKB-EC"/>
</dbReference>
<dbReference type="InterPro" id="IPR029460">
    <property type="entry name" value="DNAPol_HHH"/>
</dbReference>
<evidence type="ECO:0000256" key="4">
    <source>
        <dbReference type="ARBA" id="ARBA00019114"/>
    </source>
</evidence>
<dbReference type="PANTHER" id="PTHR32294">
    <property type="entry name" value="DNA POLYMERASE III SUBUNIT ALPHA"/>
    <property type="match status" value="1"/>
</dbReference>
<dbReference type="NCBIfam" id="NF005298">
    <property type="entry name" value="PRK06826.1"/>
    <property type="match status" value="1"/>
</dbReference>
<dbReference type="NCBIfam" id="NF004226">
    <property type="entry name" value="PRK05673.1"/>
    <property type="match status" value="1"/>
</dbReference>
<evidence type="ECO:0000313" key="12">
    <source>
        <dbReference type="EMBL" id="MFC7373392.1"/>
    </source>
</evidence>
<dbReference type="SUPFAM" id="SSF89550">
    <property type="entry name" value="PHP domain-like"/>
    <property type="match status" value="1"/>
</dbReference>
<keyword evidence="8" id="KW-0239">DNA-directed DNA polymerase</keyword>
<dbReference type="InterPro" id="IPR004365">
    <property type="entry name" value="NA-bd_OB_tRNA"/>
</dbReference>
<dbReference type="InterPro" id="IPR040982">
    <property type="entry name" value="DNA_pol3_finger"/>
</dbReference>
<evidence type="ECO:0000256" key="3">
    <source>
        <dbReference type="ARBA" id="ARBA00012417"/>
    </source>
</evidence>
<dbReference type="Gene3D" id="1.10.10.1600">
    <property type="entry name" value="Bacterial DNA polymerase III alpha subunit, thumb domain"/>
    <property type="match status" value="1"/>
</dbReference>
<sequence length="1123" mass="125822">MFVPLHIHTEYSLLESSCRLKNLVERASELGFSSLAVTDKGNMYGALAFYKACKEKGIHPIIGLEIETAVISNVTSSSGHLLLYAKNETGYANLLKLSTYIMRDTKGNSRAVPKEILYHHRDGLLAVSSGIEGEIQLLLNEDPQAIEETLSLYTDWFSDDFYIGIEDHGTGREKTINMELLSLSRRFHVPLAAMNETYYIDRSDAKAHHVLLCIKHGAKEKDSRKIALPTDEYYLKSSSEMEERFSHEIEAVHNTEKIAQKCQLDLQLGIPMLPRYPLPDGTSAHEFLKETCLEGAKQRYKEVKADVMERLEYELSIISRMHFEDYFLVVWDFMKFAHETGMITGPGRGSAAGSIVAYVLRITNVDPMKHGLLFERFLNPERISMPDIDIDFPDNRREEVLNYVADKYGADHVAQIITFGTLAAKAALRDAGRVMDTPNELVDKAAKLIPSRPGITLQDAMKESYGLEKAYKEIEEVKHLVDVAATLEGLPRHASTHAAGVVISSDPLHEHVPLQEGHGGIALTQFSMEWLEEAGLLKMDFLGLRNLSLIEEIITSVQNRTGISIHLDEIPFDDKKTFELLGAGDTTGVFQLESDGMRRVLQQLQPTEFEDIVAVNALYRPGPMQNIPVYIEGKHGKKQVSYLHEDLEPILSPTYGVIVYQEQIMQIASKAAGFSLGEADLLRRAVGKKKKDILLRERAHFVDGCLSNGYSKETADALYDLIVMFADYGFNRSHAVAYSIISYQLAYLKANYPQDFMSALLSSVIGNPDKLNAYIKESRSKGIAVLQPCVNRSGISFQAEGDAIRFGLLSIKNAGLQSIRHILEKSREKPFVDLFDLCARCSTKKVNKRTLESFIFAGAMDGFGKDRSVLLASLDSAMEYGEKVQALQAQEQYRLFGDKDTLPKPPYVEVPPLTENDKLAFEQEALGFFFSSHPIERHRPLLEDWNTYPVYQMGDVKTNQEIRMGAMIDKVRVIKTKKGDMMAFIGCSDETGETEAVAFPETYKLYHAVLQKGELLFVEGSVEKRNESVQLIIKKAMPLSKLPPKKASNERTLYVKFSSGRKDESIHAVAEKLSGSPGETAVILYDEQTGKKARFRHPVLADNQVIQALAAIVGEENVILKEK</sequence>
<dbReference type="PANTHER" id="PTHR32294:SF0">
    <property type="entry name" value="DNA POLYMERASE III SUBUNIT ALPHA"/>
    <property type="match status" value="1"/>
</dbReference>
<protein>
    <recommendedName>
        <fullName evidence="4">DNA polymerase III subunit alpha</fullName>
        <ecNumber evidence="3">2.7.7.7</ecNumber>
    </recommendedName>
</protein>
<dbReference type="Gene3D" id="3.20.20.140">
    <property type="entry name" value="Metal-dependent hydrolases"/>
    <property type="match status" value="1"/>
</dbReference>
<comment type="similarity">
    <text evidence="2">Belongs to the DNA polymerase type-C family. DnaE subfamily.</text>
</comment>
<comment type="caution">
    <text evidence="12">The sequence shown here is derived from an EMBL/GenBank/DDBJ whole genome shotgun (WGS) entry which is preliminary data.</text>
</comment>
<evidence type="ECO:0000256" key="10">
    <source>
        <dbReference type="ARBA" id="ARBA00049244"/>
    </source>
</evidence>
<dbReference type="EMBL" id="JBHTCP010000051">
    <property type="protein sequence ID" value="MFC7373392.1"/>
    <property type="molecule type" value="Genomic_DNA"/>
</dbReference>
<evidence type="ECO:0000259" key="11">
    <source>
        <dbReference type="SMART" id="SM00481"/>
    </source>
</evidence>
<keyword evidence="7" id="KW-0235">DNA replication</keyword>
<dbReference type="EC" id="2.7.7.7" evidence="3"/>
<feature type="domain" description="Polymerase/histidinol phosphatase N-terminal" evidence="11">
    <location>
        <begin position="3"/>
        <end position="70"/>
    </location>
</feature>
<dbReference type="Proteomes" id="UP001596549">
    <property type="component" value="Unassembled WGS sequence"/>
</dbReference>
<dbReference type="RefSeq" id="WP_379751265.1">
    <property type="nucleotide sequence ID" value="NZ_JBHTCP010000051.1"/>
</dbReference>
<evidence type="ECO:0000256" key="5">
    <source>
        <dbReference type="ARBA" id="ARBA00022679"/>
    </source>
</evidence>
<keyword evidence="13" id="KW-1185">Reference proteome</keyword>
<dbReference type="InterPro" id="IPR004013">
    <property type="entry name" value="PHP_dom"/>
</dbReference>
<proteinExistence type="inferred from homology"/>
<name>A0ABW2NU37_9BACL</name>